<keyword evidence="5" id="KW-0547">Nucleotide-binding</keyword>
<accession>A0ABQ8LQP7</accession>
<feature type="transmembrane region" description="Helical" evidence="12">
    <location>
        <begin position="1291"/>
        <end position="1309"/>
    </location>
</feature>
<feature type="transmembrane region" description="Helical" evidence="12">
    <location>
        <begin position="1158"/>
        <end position="1178"/>
    </location>
</feature>
<dbReference type="InterPro" id="IPR008250">
    <property type="entry name" value="ATPase_P-typ_transduc_dom_A_sf"/>
</dbReference>
<reference evidence="15 16" key="1">
    <citation type="submission" date="2022-01" db="EMBL/GenBank/DDBJ databases">
        <title>A high-quality chromosome-level genome assembly of rohu carp, Labeo rohita.</title>
        <authorList>
            <person name="Arick M.A. II"/>
            <person name="Hsu C.-Y."/>
            <person name="Magbanua Z."/>
            <person name="Pechanova O."/>
            <person name="Grover C."/>
            <person name="Miller E."/>
            <person name="Thrash A."/>
            <person name="Ezzel L."/>
            <person name="Alam S."/>
            <person name="Benzie J."/>
            <person name="Hamilton M."/>
            <person name="Karsi A."/>
            <person name="Lawrence M.L."/>
            <person name="Peterson D.G."/>
        </authorList>
    </citation>
    <scope>NUCLEOTIDE SEQUENCE [LARGE SCALE GENOMIC DNA]</scope>
    <source>
        <strain evidence="16">BAU-BD-2019</strain>
        <tissue evidence="15">Blood</tissue>
    </source>
</reference>
<feature type="transmembrane region" description="Helical" evidence="12">
    <location>
        <begin position="1184"/>
        <end position="1205"/>
    </location>
</feature>
<dbReference type="SFLD" id="SFLDG00002">
    <property type="entry name" value="C1.7:_P-type_atpase_like"/>
    <property type="match status" value="1"/>
</dbReference>
<dbReference type="InterPro" id="IPR032631">
    <property type="entry name" value="P-type_ATPase_N"/>
</dbReference>
<dbReference type="InterPro" id="IPR032630">
    <property type="entry name" value="P_typ_ATPase_c"/>
</dbReference>
<dbReference type="Gene3D" id="2.70.150.10">
    <property type="entry name" value="Calcium-transporting ATPase, cytoplasmic transduction domain A"/>
    <property type="match status" value="1"/>
</dbReference>
<feature type="transmembrane region" description="Helical" evidence="12">
    <location>
        <begin position="332"/>
        <end position="357"/>
    </location>
</feature>
<evidence type="ECO:0000256" key="7">
    <source>
        <dbReference type="ARBA" id="ARBA00022842"/>
    </source>
</evidence>
<keyword evidence="10" id="KW-0445">Lipid transport</keyword>
<sequence>MADSIPLNPVRKNSRKTAYYNAGRPARYQIEDESSNLDEMPLMMSEEAFENDESDYQTLPRARVSQRRRGLGWFLCGGWKVLCTSCCECLVHTCRRKKELKTRTVWLGHPEKCEEKYPKNAIKNQKYNIVTFVPGVLYQQFKFFLNLYFFLVVACSQFVPSLKIGYLYTYWAPLGFVLAVTMVREAVDEVRRCRRDKEMNSQLYSKLTVRGKVQVKSSDIQVGDLIIVEKNQRIPADMIFLRTSEKTGSCFIRTDQLDGETDWKLRIAVACTQRLPALGDLFSVSAYVYAQKPQLDIHSFEGNFTRVGIATSVGQKETNDKNKWAVLNRGHISLAVCVSAHVSAAAMCVALFLTAIIDNRFCLCQISMKSKQTEDCDPPIHESLSIENTLWASTVVASEERAVDTEAIRQHHSRPPSLSPRCDLQPKKVLPDLPAKPSLPRFRCFPNMKRYVELKEIEKYLSSAAAVFKQKLNFVASSFSGTVIGVVIYTGKEMRSVLNTSQSKNKCFRPCHGCCKMCVIAAALAELIALPCSVCESGIQYLKEMMSEFFILLSNVAMPRCRPSPEGNKKNFFFDIIFPHIPLAEGTYLREKGENSSSFVGLLDLELNRLTKALFLAQVVLSVVMVALQGFLGPWFRNLFRFVVLFSYIIPISLRVNLDMGKSAYGWMIMKDENIPGTVVRTSTIPEELGRLVYLLTDKTGTLTQNEMVFKRLHLGTVSYGTDTMDEIQSHIIQSYAQPPAPKVRKSVSSRIHEAVKAIALCHNVTPVYESRVNGASTEPENTEADQDFSDNNRTYQASSPDEVALVRWTESVGLTLVNRDLTSLQLKTPAGHILTYYILQIFPFTSESKRMGIIVREEATGDITFYMKGADVAMASIVQYNDWLEEESRYNQAKLSIHDRTLKVAAVVESLEREMELLCLTGVEDQLQADVRPTLELLRNAGIKIWMLTGDKLETATCIAKSSHLVSRNQDIHVFKPVSNRSEAHLELNAFRRKHDCALVISGDSLEVCLRYYEHEFVELACQCPAVVCCRCSPTQKAQIVRLLQQHTANRTCAIGDGGNDVSMIQAADCGIGIEGKEGKQASLAADFSITQFKHIGRLLMVHGRNSYKRSAALGQFVMHRGMIISTMQDVKPEMALLYPELYKDLTKGRSLSFKTFLIWVLISVYQGGILMYGALVLFDQEFVHVVAISFTALILTELLMVALTIRTWHWLMVVAELFSLGCYLASLAFLNEYFEHSIGETHPIHFIRSLTGFFFITCLNDINTLTLTFYFLHLFCLSSDHSFITTRVFLWKVCVITLVSCLPLYIIKYLKRKFSPPSYSKLSS</sequence>
<evidence type="ECO:0000256" key="3">
    <source>
        <dbReference type="ARBA" id="ARBA00022692"/>
    </source>
</evidence>
<dbReference type="Proteomes" id="UP000830375">
    <property type="component" value="Unassembled WGS sequence"/>
</dbReference>
<dbReference type="EMBL" id="JACTAM010000019">
    <property type="protein sequence ID" value="KAI2652973.1"/>
    <property type="molecule type" value="Genomic_DNA"/>
</dbReference>
<dbReference type="InterPro" id="IPR044492">
    <property type="entry name" value="P_typ_ATPase_HD_dom"/>
</dbReference>
<feature type="transmembrane region" description="Helical" evidence="12">
    <location>
        <begin position="1252"/>
        <end position="1279"/>
    </location>
</feature>
<dbReference type="SUPFAM" id="SSF56784">
    <property type="entry name" value="HAD-like"/>
    <property type="match status" value="1"/>
</dbReference>
<feature type="domain" description="P-type ATPase C-terminal" evidence="14">
    <location>
        <begin position="1130"/>
        <end position="1318"/>
    </location>
</feature>
<proteinExistence type="predicted"/>
<dbReference type="Gene3D" id="3.40.50.1000">
    <property type="entry name" value="HAD superfamily/HAD-like"/>
    <property type="match status" value="1"/>
</dbReference>
<feature type="transmembrane region" description="Helical" evidence="12">
    <location>
        <begin position="1212"/>
        <end position="1232"/>
    </location>
</feature>
<evidence type="ECO:0000256" key="11">
    <source>
        <dbReference type="ARBA" id="ARBA00023136"/>
    </source>
</evidence>
<dbReference type="Pfam" id="PF16212">
    <property type="entry name" value="PhoLip_ATPase_C"/>
    <property type="match status" value="1"/>
</dbReference>
<evidence type="ECO:0000313" key="16">
    <source>
        <dbReference type="Proteomes" id="UP000830375"/>
    </source>
</evidence>
<dbReference type="InterPro" id="IPR001757">
    <property type="entry name" value="P_typ_ATPase"/>
</dbReference>
<evidence type="ECO:0000256" key="9">
    <source>
        <dbReference type="ARBA" id="ARBA00022989"/>
    </source>
</evidence>
<dbReference type="PANTHER" id="PTHR24092">
    <property type="entry name" value="PROBABLE PHOSPHOLIPID-TRANSPORTING ATPASE"/>
    <property type="match status" value="1"/>
</dbReference>
<comment type="subcellular location">
    <subcellularLocation>
        <location evidence="1">Endomembrane system</location>
        <topology evidence="1">Multi-pass membrane protein</topology>
    </subcellularLocation>
</comment>
<evidence type="ECO:0000256" key="8">
    <source>
        <dbReference type="ARBA" id="ARBA00022967"/>
    </source>
</evidence>
<keyword evidence="7" id="KW-0460">Magnesium</keyword>
<dbReference type="SFLD" id="SFLDF00027">
    <property type="entry name" value="p-type_atpase"/>
    <property type="match status" value="1"/>
</dbReference>
<dbReference type="InterPro" id="IPR023214">
    <property type="entry name" value="HAD_sf"/>
</dbReference>
<dbReference type="PANTHER" id="PTHR24092:SF50">
    <property type="entry name" value="PHOSPHOLIPID-TRANSPORTING ATPASE IIB-RELATED"/>
    <property type="match status" value="1"/>
</dbReference>
<dbReference type="PRINTS" id="PR00119">
    <property type="entry name" value="CATATPASE"/>
</dbReference>
<feature type="transmembrane region" description="Helical" evidence="12">
    <location>
        <begin position="168"/>
        <end position="187"/>
    </location>
</feature>
<feature type="transmembrane region" description="Helical" evidence="12">
    <location>
        <begin position="639"/>
        <end position="658"/>
    </location>
</feature>
<evidence type="ECO:0000256" key="5">
    <source>
        <dbReference type="ARBA" id="ARBA00022741"/>
    </source>
</evidence>
<evidence type="ECO:0000256" key="12">
    <source>
        <dbReference type="SAM" id="Phobius"/>
    </source>
</evidence>
<dbReference type="InterPro" id="IPR023299">
    <property type="entry name" value="ATPase_P-typ_cyto_dom_N"/>
</dbReference>
<evidence type="ECO:0000313" key="15">
    <source>
        <dbReference type="EMBL" id="KAI2652973.1"/>
    </source>
</evidence>
<keyword evidence="16" id="KW-1185">Reference proteome</keyword>
<dbReference type="NCBIfam" id="TIGR01494">
    <property type="entry name" value="ATPase_P-type"/>
    <property type="match status" value="3"/>
</dbReference>
<evidence type="ECO:0000256" key="1">
    <source>
        <dbReference type="ARBA" id="ARBA00004127"/>
    </source>
</evidence>
<keyword evidence="6" id="KW-0067">ATP-binding</keyword>
<keyword evidence="4" id="KW-0479">Metal-binding</keyword>
<gene>
    <name evidence="15" type="ORF">H4Q32_006319</name>
</gene>
<dbReference type="InterPro" id="IPR036412">
    <property type="entry name" value="HAD-like_sf"/>
</dbReference>
<evidence type="ECO:0000256" key="2">
    <source>
        <dbReference type="ARBA" id="ARBA00022448"/>
    </source>
</evidence>
<comment type="caution">
    <text evidence="15">The sequence shown here is derived from an EMBL/GenBank/DDBJ whole genome shotgun (WGS) entry which is preliminary data.</text>
</comment>
<dbReference type="SUPFAM" id="SSF81660">
    <property type="entry name" value="Metal cation-transporting ATPase, ATP-binding domain N"/>
    <property type="match status" value="1"/>
</dbReference>
<evidence type="ECO:0000259" key="13">
    <source>
        <dbReference type="Pfam" id="PF16209"/>
    </source>
</evidence>
<evidence type="ECO:0000256" key="4">
    <source>
        <dbReference type="ARBA" id="ARBA00022723"/>
    </source>
</evidence>
<keyword evidence="11 12" id="KW-0472">Membrane</keyword>
<protein>
    <submittedName>
        <fullName evidence="15">Phospholipid-transporting ATPase IIB</fullName>
    </submittedName>
</protein>
<dbReference type="Pfam" id="PF00702">
    <property type="entry name" value="Hydrolase"/>
    <property type="match status" value="1"/>
</dbReference>
<dbReference type="InterPro" id="IPR023298">
    <property type="entry name" value="ATPase_P-typ_TM_dom_sf"/>
</dbReference>
<dbReference type="SUPFAM" id="SSF81653">
    <property type="entry name" value="Calcium ATPase, transduction domain A"/>
    <property type="match status" value="1"/>
</dbReference>
<name>A0ABQ8LQP7_LABRO</name>
<dbReference type="InterPro" id="IPR018303">
    <property type="entry name" value="ATPase_P-typ_P_site"/>
</dbReference>
<dbReference type="Gene3D" id="3.40.1110.10">
    <property type="entry name" value="Calcium-transporting ATPase, cytoplasmic domain N"/>
    <property type="match status" value="1"/>
</dbReference>
<feature type="domain" description="P-type ATPase N-terminal" evidence="13">
    <location>
        <begin position="111"/>
        <end position="171"/>
    </location>
</feature>
<keyword evidence="2" id="KW-0813">Transport</keyword>
<dbReference type="SUPFAM" id="SSF81665">
    <property type="entry name" value="Calcium ATPase, transmembrane domain M"/>
    <property type="match status" value="1"/>
</dbReference>
<evidence type="ECO:0000256" key="6">
    <source>
        <dbReference type="ARBA" id="ARBA00022840"/>
    </source>
</evidence>
<dbReference type="SFLD" id="SFLDS00003">
    <property type="entry name" value="Haloacid_Dehalogenase"/>
    <property type="match status" value="1"/>
</dbReference>
<keyword evidence="8" id="KW-1278">Translocase</keyword>
<organism evidence="15 16">
    <name type="scientific">Labeo rohita</name>
    <name type="common">Indian major carp</name>
    <name type="synonym">Cyprinus rohita</name>
    <dbReference type="NCBI Taxonomy" id="84645"/>
    <lineage>
        <taxon>Eukaryota</taxon>
        <taxon>Metazoa</taxon>
        <taxon>Chordata</taxon>
        <taxon>Craniata</taxon>
        <taxon>Vertebrata</taxon>
        <taxon>Euteleostomi</taxon>
        <taxon>Actinopterygii</taxon>
        <taxon>Neopterygii</taxon>
        <taxon>Teleostei</taxon>
        <taxon>Ostariophysi</taxon>
        <taxon>Cypriniformes</taxon>
        <taxon>Cyprinidae</taxon>
        <taxon>Labeoninae</taxon>
        <taxon>Labeonini</taxon>
        <taxon>Labeo</taxon>
    </lineage>
</organism>
<evidence type="ECO:0000259" key="14">
    <source>
        <dbReference type="Pfam" id="PF16212"/>
    </source>
</evidence>
<evidence type="ECO:0000256" key="10">
    <source>
        <dbReference type="ARBA" id="ARBA00023055"/>
    </source>
</evidence>
<dbReference type="Pfam" id="PF16209">
    <property type="entry name" value="PhoLip_ATPase_N"/>
    <property type="match status" value="1"/>
</dbReference>
<keyword evidence="9 12" id="KW-1133">Transmembrane helix</keyword>
<feature type="transmembrane region" description="Helical" evidence="12">
    <location>
        <begin position="613"/>
        <end position="633"/>
    </location>
</feature>
<dbReference type="PROSITE" id="PS00154">
    <property type="entry name" value="ATPASE_E1_E2"/>
    <property type="match status" value="1"/>
</dbReference>
<keyword evidence="3 12" id="KW-0812">Transmembrane</keyword>